<dbReference type="GO" id="GO:0003676">
    <property type="term" value="F:nucleic acid binding"/>
    <property type="evidence" value="ECO:0007669"/>
    <property type="project" value="InterPro"/>
</dbReference>
<dbReference type="PANTHER" id="PTHR38681">
    <property type="entry name" value="RETROVIRUS-RELATED POL POLYPROTEIN FROM TRANSPOSON 412-LIKE PROTEIN-RELATED"/>
    <property type="match status" value="1"/>
</dbReference>
<keyword evidence="3" id="KW-1185">Reference proteome</keyword>
<name>A0A0V1HZA0_9BILA</name>
<evidence type="ECO:0000313" key="2">
    <source>
        <dbReference type="EMBL" id="KRZ15995.1"/>
    </source>
</evidence>
<dbReference type="InterPro" id="IPR036397">
    <property type="entry name" value="RNaseH_sf"/>
</dbReference>
<dbReference type="InterPro" id="IPR012337">
    <property type="entry name" value="RNaseH-like_sf"/>
</dbReference>
<dbReference type="AlphaFoldDB" id="A0A0V1HZA0"/>
<dbReference type="EMBL" id="JYDP01000014">
    <property type="protein sequence ID" value="KRZ15995.1"/>
    <property type="molecule type" value="Genomic_DNA"/>
</dbReference>
<evidence type="ECO:0000313" key="3">
    <source>
        <dbReference type="Proteomes" id="UP000055024"/>
    </source>
</evidence>
<gene>
    <name evidence="2" type="primary">gag-pol</name>
    <name evidence="2" type="ORF">T11_13334</name>
</gene>
<dbReference type="OrthoDB" id="5325112at2759"/>
<sequence length="182" mass="20869">MQYNVQYIQKISAEEFKIEGRLRYTIREFRDLIFNAPTEREPFTVFKQLCLNRSTDSEEQGGVEECSGSDVPVELDSQIWSLITHHMTDRGRQFNSQLWPTITKLIGCKHIATSAYHPQSNGLIERFHRHLKSALIAHMHQNGIRWTEALPLVLLGLRSAVKADLCHAPAELIYVSSLRLPA</sequence>
<dbReference type="PANTHER" id="PTHR38681:SF1">
    <property type="entry name" value="RETROVIRUS-RELATED POL POLYPROTEIN FROM TRANSPOSON 412-LIKE PROTEIN"/>
    <property type="match status" value="1"/>
</dbReference>
<protein>
    <submittedName>
        <fullName evidence="2">Gag-Pol polyprotein</fullName>
    </submittedName>
</protein>
<feature type="domain" description="Integrase catalytic" evidence="1">
    <location>
        <begin position="87"/>
        <end position="177"/>
    </location>
</feature>
<dbReference type="Gene3D" id="3.30.420.10">
    <property type="entry name" value="Ribonuclease H-like superfamily/Ribonuclease H"/>
    <property type="match status" value="1"/>
</dbReference>
<proteinExistence type="predicted"/>
<dbReference type="SUPFAM" id="SSF53098">
    <property type="entry name" value="Ribonuclease H-like"/>
    <property type="match status" value="1"/>
</dbReference>
<reference evidence="2 3" key="1">
    <citation type="submission" date="2015-01" db="EMBL/GenBank/DDBJ databases">
        <title>Evolution of Trichinella species and genotypes.</title>
        <authorList>
            <person name="Korhonen P.K."/>
            <person name="Edoardo P."/>
            <person name="Giuseppe L.R."/>
            <person name="Gasser R.B."/>
        </authorList>
    </citation>
    <scope>NUCLEOTIDE SEQUENCE [LARGE SCALE GENOMIC DNA]</scope>
    <source>
        <strain evidence="2">ISS1029</strain>
    </source>
</reference>
<accession>A0A0V1HZA0</accession>
<dbReference type="PROSITE" id="PS50994">
    <property type="entry name" value="INTEGRASE"/>
    <property type="match status" value="1"/>
</dbReference>
<dbReference type="Proteomes" id="UP000055024">
    <property type="component" value="Unassembled WGS sequence"/>
</dbReference>
<comment type="caution">
    <text evidence="2">The sequence shown here is derived from an EMBL/GenBank/DDBJ whole genome shotgun (WGS) entry which is preliminary data.</text>
</comment>
<dbReference type="InterPro" id="IPR001584">
    <property type="entry name" value="Integrase_cat-core"/>
</dbReference>
<dbReference type="GO" id="GO:0015074">
    <property type="term" value="P:DNA integration"/>
    <property type="evidence" value="ECO:0007669"/>
    <property type="project" value="InterPro"/>
</dbReference>
<organism evidence="2 3">
    <name type="scientific">Trichinella zimbabwensis</name>
    <dbReference type="NCBI Taxonomy" id="268475"/>
    <lineage>
        <taxon>Eukaryota</taxon>
        <taxon>Metazoa</taxon>
        <taxon>Ecdysozoa</taxon>
        <taxon>Nematoda</taxon>
        <taxon>Enoplea</taxon>
        <taxon>Dorylaimia</taxon>
        <taxon>Trichinellida</taxon>
        <taxon>Trichinellidae</taxon>
        <taxon>Trichinella</taxon>
    </lineage>
</organism>
<evidence type="ECO:0000259" key="1">
    <source>
        <dbReference type="PROSITE" id="PS50994"/>
    </source>
</evidence>